<dbReference type="Gene3D" id="1.10.10.10">
    <property type="entry name" value="Winged helix-like DNA-binding domain superfamily/Winged helix DNA-binding domain"/>
    <property type="match status" value="1"/>
</dbReference>
<dbReference type="InterPro" id="IPR016032">
    <property type="entry name" value="Sig_transdc_resp-reg_C-effctor"/>
</dbReference>
<gene>
    <name evidence="5" type="ORF">FHS39_001519</name>
</gene>
<dbReference type="SUPFAM" id="SSF46894">
    <property type="entry name" value="C-terminal effector domain of the bipartite response regulators"/>
    <property type="match status" value="1"/>
</dbReference>
<evidence type="ECO:0000256" key="2">
    <source>
        <dbReference type="ARBA" id="ARBA00023125"/>
    </source>
</evidence>
<dbReference type="PANTHER" id="PTHR44688">
    <property type="entry name" value="DNA-BINDING TRANSCRIPTIONAL ACTIVATOR DEVR_DOSR"/>
    <property type="match status" value="1"/>
</dbReference>
<dbReference type="PRINTS" id="PR00038">
    <property type="entry name" value="HTHLUXR"/>
</dbReference>
<name>A0A7W7LLL1_9ACTN</name>
<keyword evidence="2 5" id="KW-0238">DNA-binding</keyword>
<dbReference type="InterPro" id="IPR000792">
    <property type="entry name" value="Tscrpt_reg_LuxR_C"/>
</dbReference>
<evidence type="ECO:0000256" key="3">
    <source>
        <dbReference type="ARBA" id="ARBA00023163"/>
    </source>
</evidence>
<dbReference type="InterPro" id="IPR036388">
    <property type="entry name" value="WH-like_DNA-bd_sf"/>
</dbReference>
<dbReference type="EMBL" id="JACHJH010000002">
    <property type="protein sequence ID" value="MBB4892508.1"/>
    <property type="molecule type" value="Genomic_DNA"/>
</dbReference>
<comment type="caution">
    <text evidence="5">The sequence shown here is derived from an EMBL/GenBank/DDBJ whole genome shotgun (WGS) entry which is preliminary data.</text>
</comment>
<feature type="domain" description="HTH luxR-type" evidence="4">
    <location>
        <begin position="187"/>
        <end position="252"/>
    </location>
</feature>
<dbReference type="AlphaFoldDB" id="A0A7W7LLL1"/>
<dbReference type="SMART" id="SM00421">
    <property type="entry name" value="HTH_LUXR"/>
    <property type="match status" value="1"/>
</dbReference>
<dbReference type="PANTHER" id="PTHR44688:SF16">
    <property type="entry name" value="DNA-BINDING TRANSCRIPTIONAL ACTIVATOR DEVR_DOSR"/>
    <property type="match status" value="1"/>
</dbReference>
<dbReference type="Pfam" id="PF00196">
    <property type="entry name" value="GerE"/>
    <property type="match status" value="1"/>
</dbReference>
<dbReference type="PROSITE" id="PS50043">
    <property type="entry name" value="HTH_LUXR_2"/>
    <property type="match status" value="1"/>
</dbReference>
<keyword evidence="1" id="KW-0805">Transcription regulation</keyword>
<accession>A0A7W7LLL1</accession>
<dbReference type="GO" id="GO:0003677">
    <property type="term" value="F:DNA binding"/>
    <property type="evidence" value="ECO:0007669"/>
    <property type="project" value="UniProtKB-KW"/>
</dbReference>
<dbReference type="RefSeq" id="WP_184347592.1">
    <property type="nucleotide sequence ID" value="NZ_JACHJH010000002.1"/>
</dbReference>
<evidence type="ECO:0000313" key="5">
    <source>
        <dbReference type="EMBL" id="MBB4892508.1"/>
    </source>
</evidence>
<evidence type="ECO:0000313" key="6">
    <source>
        <dbReference type="Proteomes" id="UP000556084"/>
    </source>
</evidence>
<proteinExistence type="predicted"/>
<dbReference type="Proteomes" id="UP000556084">
    <property type="component" value="Unassembled WGS sequence"/>
</dbReference>
<organism evidence="5 6">
    <name type="scientific">Streptomyces olivoverticillatus</name>
    <dbReference type="NCBI Taxonomy" id="66427"/>
    <lineage>
        <taxon>Bacteria</taxon>
        <taxon>Bacillati</taxon>
        <taxon>Actinomycetota</taxon>
        <taxon>Actinomycetes</taxon>
        <taxon>Kitasatosporales</taxon>
        <taxon>Streptomycetaceae</taxon>
        <taxon>Streptomyces</taxon>
    </lineage>
</organism>
<sequence>MSHLHARDYERMLDLAVAVLEDKDPESLWHLIAAHLLGAFDCSTVIFAGLQASNPAGQAEGWAPESLGPAVDDIVRRRVLQQHPLVSYLTAGERSPVTMNRIADSWRNTACFSEARAEYGTTQQLGLPLPTGGNLMRAVSLGRKGADFSAHDLAFATRIQPLLVAMDNHIRELRRLHAAAARTSGLLSVSDHGLTPREQTVLNLLSEGLTTAAIGHRLTISPHTVNRHLEKIYRKLGTNNRVATVTLAREAGLVR</sequence>
<keyword evidence="6" id="KW-1185">Reference proteome</keyword>
<dbReference type="GO" id="GO:0006355">
    <property type="term" value="P:regulation of DNA-templated transcription"/>
    <property type="evidence" value="ECO:0007669"/>
    <property type="project" value="InterPro"/>
</dbReference>
<protein>
    <submittedName>
        <fullName evidence="5">DNA-binding CsgD family transcriptional regulator</fullName>
    </submittedName>
</protein>
<dbReference type="CDD" id="cd06170">
    <property type="entry name" value="LuxR_C_like"/>
    <property type="match status" value="1"/>
</dbReference>
<keyword evidence="3" id="KW-0804">Transcription</keyword>
<evidence type="ECO:0000256" key="1">
    <source>
        <dbReference type="ARBA" id="ARBA00023015"/>
    </source>
</evidence>
<reference evidence="5 6" key="1">
    <citation type="submission" date="2020-08" db="EMBL/GenBank/DDBJ databases">
        <title>Genomic Encyclopedia of Type Strains, Phase III (KMG-III): the genomes of soil and plant-associated and newly described type strains.</title>
        <authorList>
            <person name="Whitman W."/>
        </authorList>
    </citation>
    <scope>NUCLEOTIDE SEQUENCE [LARGE SCALE GENOMIC DNA]</scope>
    <source>
        <strain evidence="5 6">CECT 3266</strain>
    </source>
</reference>
<evidence type="ECO:0000259" key="4">
    <source>
        <dbReference type="PROSITE" id="PS50043"/>
    </source>
</evidence>